<dbReference type="Gene3D" id="1.10.10.10">
    <property type="entry name" value="Winged helix-like DNA-binding domain superfamily/Winged helix DNA-binding domain"/>
    <property type="match status" value="1"/>
</dbReference>
<dbReference type="EMBL" id="ML995496">
    <property type="protein sequence ID" value="KAF2138452.1"/>
    <property type="molecule type" value="Genomic_DNA"/>
</dbReference>
<keyword evidence="2" id="KW-1185">Reference proteome</keyword>
<dbReference type="AlphaFoldDB" id="A0A6A6B2L4"/>
<name>A0A6A6B2L4_9PEZI</name>
<gene>
    <name evidence="1" type="ORF">K452DRAFT_234186</name>
</gene>
<dbReference type="Pfam" id="PF11625">
    <property type="entry name" value="DUF3253"/>
    <property type="match status" value="1"/>
</dbReference>
<accession>A0A6A6B2L4</accession>
<evidence type="ECO:0000313" key="2">
    <source>
        <dbReference type="Proteomes" id="UP000799438"/>
    </source>
</evidence>
<dbReference type="InterPro" id="IPR036390">
    <property type="entry name" value="WH_DNA-bd_sf"/>
</dbReference>
<evidence type="ECO:0000313" key="1">
    <source>
        <dbReference type="EMBL" id="KAF2138452.1"/>
    </source>
</evidence>
<protein>
    <recommendedName>
        <fullName evidence="3">DUF3253 domain-containing protein</fullName>
    </recommendedName>
</protein>
<dbReference type="SUPFAM" id="SSF46785">
    <property type="entry name" value="Winged helix' DNA-binding domain"/>
    <property type="match status" value="1"/>
</dbReference>
<dbReference type="GeneID" id="54294850"/>
<reference evidence="1" key="1">
    <citation type="journal article" date="2020" name="Stud. Mycol.">
        <title>101 Dothideomycetes genomes: a test case for predicting lifestyles and emergence of pathogens.</title>
        <authorList>
            <person name="Haridas S."/>
            <person name="Albert R."/>
            <person name="Binder M."/>
            <person name="Bloem J."/>
            <person name="Labutti K."/>
            <person name="Salamov A."/>
            <person name="Andreopoulos B."/>
            <person name="Baker S."/>
            <person name="Barry K."/>
            <person name="Bills G."/>
            <person name="Bluhm B."/>
            <person name="Cannon C."/>
            <person name="Castanera R."/>
            <person name="Culley D."/>
            <person name="Daum C."/>
            <person name="Ezra D."/>
            <person name="Gonzalez J."/>
            <person name="Henrissat B."/>
            <person name="Kuo A."/>
            <person name="Liang C."/>
            <person name="Lipzen A."/>
            <person name="Lutzoni F."/>
            <person name="Magnuson J."/>
            <person name="Mondo S."/>
            <person name="Nolan M."/>
            <person name="Ohm R."/>
            <person name="Pangilinan J."/>
            <person name="Park H.-J."/>
            <person name="Ramirez L."/>
            <person name="Alfaro M."/>
            <person name="Sun H."/>
            <person name="Tritt A."/>
            <person name="Yoshinaga Y."/>
            <person name="Zwiers L.-H."/>
            <person name="Turgeon B."/>
            <person name="Goodwin S."/>
            <person name="Spatafora J."/>
            <person name="Crous P."/>
            <person name="Grigoriev I."/>
        </authorList>
    </citation>
    <scope>NUCLEOTIDE SEQUENCE</scope>
    <source>
        <strain evidence="1">CBS 121167</strain>
    </source>
</reference>
<dbReference type="InterPro" id="IPR021660">
    <property type="entry name" value="DUF3253"/>
</dbReference>
<organism evidence="1 2">
    <name type="scientific">Aplosporella prunicola CBS 121167</name>
    <dbReference type="NCBI Taxonomy" id="1176127"/>
    <lineage>
        <taxon>Eukaryota</taxon>
        <taxon>Fungi</taxon>
        <taxon>Dikarya</taxon>
        <taxon>Ascomycota</taxon>
        <taxon>Pezizomycotina</taxon>
        <taxon>Dothideomycetes</taxon>
        <taxon>Dothideomycetes incertae sedis</taxon>
        <taxon>Botryosphaeriales</taxon>
        <taxon>Aplosporellaceae</taxon>
        <taxon>Aplosporella</taxon>
    </lineage>
</organism>
<proteinExistence type="predicted"/>
<dbReference type="OrthoDB" id="2563170at2759"/>
<evidence type="ECO:0008006" key="3">
    <source>
        <dbReference type="Google" id="ProtNLM"/>
    </source>
</evidence>
<dbReference type="InterPro" id="IPR036388">
    <property type="entry name" value="WH-like_DNA-bd_sf"/>
</dbReference>
<dbReference type="Proteomes" id="UP000799438">
    <property type="component" value="Unassembled WGS sequence"/>
</dbReference>
<sequence length="99" mass="11177">MASVDPLRRRLDALLSARTYPKSICPSEVARALTAQDLAFHGAAHWRDLMPDIRARLWQMRVRGEVDILQRGEPIARHVALEDIKGPIRARRVKVAEGS</sequence>
<dbReference type="RefSeq" id="XP_033394165.1">
    <property type="nucleotide sequence ID" value="XM_033537354.1"/>
</dbReference>